<reference evidence="1" key="1">
    <citation type="submission" date="2014-05" db="EMBL/GenBank/DDBJ databases">
        <title>The transcriptome of the halophilic microalga Tetraselmis sp. GSL018 isolated from the Great Salt Lake, Utah.</title>
        <authorList>
            <person name="Jinkerson R.E."/>
            <person name="D'Adamo S."/>
            <person name="Posewitz M.C."/>
        </authorList>
    </citation>
    <scope>NUCLEOTIDE SEQUENCE</scope>
    <source>
        <strain evidence="1">GSL018</strain>
    </source>
</reference>
<name>A0A061QVV1_9CHLO</name>
<protein>
    <submittedName>
        <fullName evidence="1">Uncharacterized protein</fullName>
    </submittedName>
</protein>
<evidence type="ECO:0000313" key="1">
    <source>
        <dbReference type="EMBL" id="JAC62451.1"/>
    </source>
</evidence>
<dbReference type="EMBL" id="GBEZ01024546">
    <property type="protein sequence ID" value="JAC62451.1"/>
    <property type="molecule type" value="Transcribed_RNA"/>
</dbReference>
<accession>A0A061QVV1</accession>
<dbReference type="AlphaFoldDB" id="A0A061QVV1"/>
<organism evidence="1">
    <name type="scientific">Tetraselmis sp. GSL018</name>
    <dbReference type="NCBI Taxonomy" id="582737"/>
    <lineage>
        <taxon>Eukaryota</taxon>
        <taxon>Viridiplantae</taxon>
        <taxon>Chlorophyta</taxon>
        <taxon>core chlorophytes</taxon>
        <taxon>Chlorodendrophyceae</taxon>
        <taxon>Chlorodendrales</taxon>
        <taxon>Chlorodendraceae</taxon>
        <taxon>Tetraselmis</taxon>
    </lineage>
</organism>
<proteinExistence type="predicted"/>
<sequence>GHMLNEQHPGWEAVSYPRFANPYVFWYVCYSRLIHVVRRSPVRLS</sequence>
<feature type="non-terminal residue" evidence="1">
    <location>
        <position position="1"/>
    </location>
</feature>
<gene>
    <name evidence="1" type="ORF">TSPGSL018_23325</name>
</gene>